<protein>
    <submittedName>
        <fullName evidence="1">Uncharacterized protein</fullName>
    </submittedName>
</protein>
<dbReference type="Proteomes" id="UP001056120">
    <property type="component" value="Linkage Group LG05"/>
</dbReference>
<sequence length="187" mass="21000">MEVGDFSWYHALPKAPIKEEYESDHLSHMGGSDLSNLRCTPPHYHVPPPPNYSPPQNPPPPIYPPPTNQHEAGSNRKAFKPRMRVREPVEMLSITESSLEEIYKNLEKYESSESEGFLPLPPVEAYSSQSASFEPFADYLNYLIVPGPYMSNNSDTDGNYANTSSMNQEASSGSYVDYINHTQISDP</sequence>
<organism evidence="1 2">
    <name type="scientific">Smallanthus sonchifolius</name>
    <dbReference type="NCBI Taxonomy" id="185202"/>
    <lineage>
        <taxon>Eukaryota</taxon>
        <taxon>Viridiplantae</taxon>
        <taxon>Streptophyta</taxon>
        <taxon>Embryophyta</taxon>
        <taxon>Tracheophyta</taxon>
        <taxon>Spermatophyta</taxon>
        <taxon>Magnoliopsida</taxon>
        <taxon>eudicotyledons</taxon>
        <taxon>Gunneridae</taxon>
        <taxon>Pentapetalae</taxon>
        <taxon>asterids</taxon>
        <taxon>campanulids</taxon>
        <taxon>Asterales</taxon>
        <taxon>Asteraceae</taxon>
        <taxon>Asteroideae</taxon>
        <taxon>Heliantheae alliance</taxon>
        <taxon>Millerieae</taxon>
        <taxon>Smallanthus</taxon>
    </lineage>
</organism>
<evidence type="ECO:0000313" key="1">
    <source>
        <dbReference type="EMBL" id="KAI3815348.1"/>
    </source>
</evidence>
<reference evidence="1 2" key="2">
    <citation type="journal article" date="2022" name="Mol. Ecol. Resour.">
        <title>The genomes of chicory, endive, great burdock and yacon provide insights into Asteraceae paleo-polyploidization history and plant inulin production.</title>
        <authorList>
            <person name="Fan W."/>
            <person name="Wang S."/>
            <person name="Wang H."/>
            <person name="Wang A."/>
            <person name="Jiang F."/>
            <person name="Liu H."/>
            <person name="Zhao H."/>
            <person name="Xu D."/>
            <person name="Zhang Y."/>
        </authorList>
    </citation>
    <scope>NUCLEOTIDE SEQUENCE [LARGE SCALE GENOMIC DNA]</scope>
    <source>
        <strain evidence="2">cv. Yunnan</strain>
        <tissue evidence="1">Leaves</tissue>
    </source>
</reference>
<reference evidence="2" key="1">
    <citation type="journal article" date="2022" name="Mol. Ecol. Resour.">
        <title>The genomes of chicory, endive, great burdock and yacon provide insights into Asteraceae palaeo-polyploidization history and plant inulin production.</title>
        <authorList>
            <person name="Fan W."/>
            <person name="Wang S."/>
            <person name="Wang H."/>
            <person name="Wang A."/>
            <person name="Jiang F."/>
            <person name="Liu H."/>
            <person name="Zhao H."/>
            <person name="Xu D."/>
            <person name="Zhang Y."/>
        </authorList>
    </citation>
    <scope>NUCLEOTIDE SEQUENCE [LARGE SCALE GENOMIC DNA]</scope>
    <source>
        <strain evidence="2">cv. Yunnan</strain>
    </source>
</reference>
<keyword evidence="2" id="KW-1185">Reference proteome</keyword>
<dbReference type="EMBL" id="CM042022">
    <property type="protein sequence ID" value="KAI3815348.1"/>
    <property type="molecule type" value="Genomic_DNA"/>
</dbReference>
<gene>
    <name evidence="1" type="ORF">L1987_15013</name>
</gene>
<evidence type="ECO:0000313" key="2">
    <source>
        <dbReference type="Proteomes" id="UP001056120"/>
    </source>
</evidence>
<name>A0ACB9J4F2_9ASTR</name>
<accession>A0ACB9J4F2</accession>
<comment type="caution">
    <text evidence="1">The sequence shown here is derived from an EMBL/GenBank/DDBJ whole genome shotgun (WGS) entry which is preliminary data.</text>
</comment>
<proteinExistence type="predicted"/>